<keyword evidence="3" id="KW-1185">Reference proteome</keyword>
<reference evidence="2" key="1">
    <citation type="submission" date="2021-01" db="EMBL/GenBank/DDBJ databases">
        <title>Metabolic potential, ecology and presence of endohyphal bacteria is reflected in genomic diversity of Mucoromycotina.</title>
        <authorList>
            <person name="Muszewska A."/>
            <person name="Okrasinska A."/>
            <person name="Steczkiewicz K."/>
            <person name="Drgas O."/>
            <person name="Orlowska M."/>
            <person name="Perlinska-Lenart U."/>
            <person name="Aleksandrzak-Piekarczyk T."/>
            <person name="Szatraj K."/>
            <person name="Zielenkiewicz U."/>
            <person name="Pilsyk S."/>
            <person name="Malc E."/>
            <person name="Mieczkowski P."/>
            <person name="Kruszewska J.S."/>
            <person name="Biernat P."/>
            <person name="Pawlowska J."/>
        </authorList>
    </citation>
    <scope>NUCLEOTIDE SEQUENCE</scope>
    <source>
        <strain evidence="2">WA0000018081</strain>
    </source>
</reference>
<protein>
    <submittedName>
        <fullName evidence="2">Uncharacterized protein</fullName>
    </submittedName>
</protein>
<dbReference type="AlphaFoldDB" id="A0A8H7SHU3"/>
<comment type="caution">
    <text evidence="2">The sequence shown here is derived from an EMBL/GenBank/DDBJ whole genome shotgun (WGS) entry which is preliminary data.</text>
</comment>
<accession>A0A8H7SHU3</accession>
<dbReference type="Proteomes" id="UP000613177">
    <property type="component" value="Unassembled WGS sequence"/>
</dbReference>
<dbReference type="EMBL" id="JAEPRE010000432">
    <property type="protein sequence ID" value="KAG2228511.1"/>
    <property type="molecule type" value="Genomic_DNA"/>
</dbReference>
<name>A0A8H7SHU3_9FUNG</name>
<evidence type="ECO:0000313" key="3">
    <source>
        <dbReference type="Proteomes" id="UP000613177"/>
    </source>
</evidence>
<feature type="region of interest" description="Disordered" evidence="1">
    <location>
        <begin position="94"/>
        <end position="212"/>
    </location>
</feature>
<evidence type="ECO:0000313" key="2">
    <source>
        <dbReference type="EMBL" id="KAG2228511.1"/>
    </source>
</evidence>
<organism evidence="2 3">
    <name type="scientific">Thamnidium elegans</name>
    <dbReference type="NCBI Taxonomy" id="101142"/>
    <lineage>
        <taxon>Eukaryota</taxon>
        <taxon>Fungi</taxon>
        <taxon>Fungi incertae sedis</taxon>
        <taxon>Mucoromycota</taxon>
        <taxon>Mucoromycotina</taxon>
        <taxon>Mucoromycetes</taxon>
        <taxon>Mucorales</taxon>
        <taxon>Mucorineae</taxon>
        <taxon>Mucoraceae</taxon>
        <taxon>Thamnidium</taxon>
    </lineage>
</organism>
<gene>
    <name evidence="2" type="ORF">INT48_006674</name>
</gene>
<sequence>MVSLKNNTINKNPKPSAEAYANVISPSIANITAKLEALELYSLIPSTGSKGNIDDNISQATNIKSLLSNNEFKSLIKNIVQEVNNERVTPYMPYKNNRKPFYNNENFDQGFQNSYQRNNRNKNYNSHFENKNQPYSQQDFQNQNVYQNNQNPNRNNFYNNPCYPNYNNPQQNYNQHRNGQSNNRYDQQGVYGQPSYPKHRENYQEGNNNQKN</sequence>
<feature type="compositionally biased region" description="Low complexity" evidence="1">
    <location>
        <begin position="141"/>
        <end position="175"/>
    </location>
</feature>
<proteinExistence type="predicted"/>
<feature type="compositionally biased region" description="Polar residues" evidence="1">
    <location>
        <begin position="103"/>
        <end position="140"/>
    </location>
</feature>
<feature type="compositionally biased region" description="Polar residues" evidence="1">
    <location>
        <begin position="176"/>
        <end position="186"/>
    </location>
</feature>
<evidence type="ECO:0000256" key="1">
    <source>
        <dbReference type="SAM" id="MobiDB-lite"/>
    </source>
</evidence>